<proteinExistence type="predicted"/>
<accession>A0A916XGG3</accession>
<dbReference type="InterPro" id="IPR036196">
    <property type="entry name" value="Ptyr_pPase_sf"/>
</dbReference>
<reference evidence="1" key="1">
    <citation type="journal article" date="2014" name="Int. J. Syst. Evol. Microbiol.">
        <title>Complete genome sequence of Corynebacterium casei LMG S-19264T (=DSM 44701T), isolated from a smear-ripened cheese.</title>
        <authorList>
            <consortium name="US DOE Joint Genome Institute (JGI-PGF)"/>
            <person name="Walter F."/>
            <person name="Albersmeier A."/>
            <person name="Kalinowski J."/>
            <person name="Ruckert C."/>
        </authorList>
    </citation>
    <scope>NUCLEOTIDE SEQUENCE</scope>
    <source>
        <strain evidence="1">CGMCC 1.10998</strain>
    </source>
</reference>
<comment type="caution">
    <text evidence="1">The sequence shown here is derived from an EMBL/GenBank/DDBJ whole genome shotgun (WGS) entry which is preliminary data.</text>
</comment>
<dbReference type="PIRSF" id="PIRSF029416">
    <property type="entry name" value="UCP029416_PTP"/>
    <property type="match status" value="1"/>
</dbReference>
<reference evidence="1" key="2">
    <citation type="submission" date="2020-09" db="EMBL/GenBank/DDBJ databases">
        <authorList>
            <person name="Sun Q."/>
            <person name="Zhou Y."/>
        </authorList>
    </citation>
    <scope>NUCLEOTIDE SEQUENCE</scope>
    <source>
        <strain evidence="1">CGMCC 1.10998</strain>
    </source>
</reference>
<keyword evidence="2" id="KW-1185">Reference proteome</keyword>
<dbReference type="EMBL" id="BMED01000002">
    <property type="protein sequence ID" value="GGC71714.1"/>
    <property type="molecule type" value="Genomic_DNA"/>
</dbReference>
<evidence type="ECO:0000313" key="2">
    <source>
        <dbReference type="Proteomes" id="UP000637423"/>
    </source>
</evidence>
<organism evidence="1 2">
    <name type="scientific">Undibacterium terreum</name>
    <dbReference type="NCBI Taxonomy" id="1224302"/>
    <lineage>
        <taxon>Bacteria</taxon>
        <taxon>Pseudomonadati</taxon>
        <taxon>Pseudomonadota</taxon>
        <taxon>Betaproteobacteria</taxon>
        <taxon>Burkholderiales</taxon>
        <taxon>Oxalobacteraceae</taxon>
        <taxon>Undibacterium</taxon>
    </lineage>
</organism>
<dbReference type="Proteomes" id="UP000637423">
    <property type="component" value="Unassembled WGS sequence"/>
</dbReference>
<evidence type="ECO:0008006" key="3">
    <source>
        <dbReference type="Google" id="ProtNLM"/>
    </source>
</evidence>
<evidence type="ECO:0000313" key="1">
    <source>
        <dbReference type="EMBL" id="GGC71714.1"/>
    </source>
</evidence>
<dbReference type="SUPFAM" id="SSF52788">
    <property type="entry name" value="Phosphotyrosine protein phosphatases I"/>
    <property type="match status" value="1"/>
</dbReference>
<dbReference type="InterPro" id="IPR016919">
    <property type="entry name" value="UCP029416_PTP"/>
</dbReference>
<name>A0A916XGG3_9BURK</name>
<dbReference type="Gene3D" id="3.40.50.2300">
    <property type="match status" value="1"/>
</dbReference>
<dbReference type="AlphaFoldDB" id="A0A916XGG3"/>
<dbReference type="RefSeq" id="WP_188565786.1">
    <property type="nucleotide sequence ID" value="NZ_BMED01000002.1"/>
</dbReference>
<sequence length="107" mass="12102">MKRVLFICSRNKLRSPTAEQVFSTWPNVETDSAGLADDAVVPLSSDQLEWATLIVVMENAHRKKLNRQYGRHLKGKKVVCLGIPDNYQFMQPELIALLEAKANSFLT</sequence>
<protein>
    <recommendedName>
        <fullName evidence="3">Protein-tyrosine-phosphatase</fullName>
    </recommendedName>
</protein>
<gene>
    <name evidence="1" type="ORF">GCM10011396_18490</name>
</gene>